<keyword evidence="5" id="KW-0663">Pyridoxal phosphate</keyword>
<dbReference type="OrthoDB" id="9803354at2"/>
<dbReference type="FunFam" id="3.40.640.10:FF:000033">
    <property type="entry name" value="Aspartate aminotransferase"/>
    <property type="match status" value="1"/>
</dbReference>
<dbReference type="AlphaFoldDB" id="A0A1M4YCK7"/>
<dbReference type="GO" id="GO:0006520">
    <property type="term" value="P:amino acid metabolic process"/>
    <property type="evidence" value="ECO:0007669"/>
    <property type="project" value="InterPro"/>
</dbReference>
<dbReference type="InterPro" id="IPR015421">
    <property type="entry name" value="PyrdxlP-dep_Trfase_major"/>
</dbReference>
<dbReference type="EMBL" id="FQVH01000010">
    <property type="protein sequence ID" value="SHF03429.1"/>
    <property type="molecule type" value="Genomic_DNA"/>
</dbReference>
<evidence type="ECO:0000313" key="8">
    <source>
        <dbReference type="EMBL" id="SHF03429.1"/>
    </source>
</evidence>
<evidence type="ECO:0000256" key="4">
    <source>
        <dbReference type="ARBA" id="ARBA00022679"/>
    </source>
</evidence>
<evidence type="ECO:0000259" key="7">
    <source>
        <dbReference type="Pfam" id="PF00155"/>
    </source>
</evidence>
<reference evidence="8 9" key="1">
    <citation type="submission" date="2016-11" db="EMBL/GenBank/DDBJ databases">
        <authorList>
            <person name="Jaros S."/>
            <person name="Januszkiewicz K."/>
            <person name="Wedrychowicz H."/>
        </authorList>
    </citation>
    <scope>NUCLEOTIDE SEQUENCE [LARGE SCALE GENOMIC DNA]</scope>
    <source>
        <strain evidence="8 9">DSM 17918</strain>
    </source>
</reference>
<sequence>MILSRKSLNISESSTLAITALANQLKAKGVNVIGFGAGEPDFDTPDYIKEAAIKAIKDGRTKYTPVSGIPELKEAIINKFKIDNNLEYKTSQVLVSNGAKHSLYNAMQALCNPGDEVLIPTPYWVTYPELVKMADATPVFVRCDHTKDFRLDLDDLKAKISPKTKAIIINSPNNPTGAVYPQEDLEEIAKLAIAHDFYIISDEIYEELIYDGRKHISIASLDREVKDHTIVVNGVSKAYSMTGWRIGYAAGPEEVIKVMTNIQSHATSNPNSIAQYASLAALRGNKDDVYMMRDEFELRRNYMVQRINNIKYLSCNMPHGAFYIMMNIQELKGKVIEGNVINSSEDVTKLLLEKANVAVVPGDGFGTDDFVRLSYATSIKNIKNGLDRIEAFISSEV</sequence>
<name>A0A1M4YCK7_9THEO</name>
<dbReference type="Gene3D" id="3.90.1150.10">
    <property type="entry name" value="Aspartate Aminotransferase, domain 1"/>
    <property type="match status" value="1"/>
</dbReference>
<evidence type="ECO:0000256" key="2">
    <source>
        <dbReference type="ARBA" id="ARBA00007441"/>
    </source>
</evidence>
<dbReference type="STRING" id="1121256.SAMN02746089_01196"/>
<evidence type="ECO:0000256" key="5">
    <source>
        <dbReference type="ARBA" id="ARBA00022898"/>
    </source>
</evidence>
<protein>
    <recommendedName>
        <fullName evidence="6">Aminotransferase</fullName>
        <ecNumber evidence="6">2.6.1.-</ecNumber>
    </recommendedName>
</protein>
<dbReference type="PRINTS" id="PR00753">
    <property type="entry name" value="ACCSYNTHASE"/>
</dbReference>
<dbReference type="RefSeq" id="WP_073342731.1">
    <property type="nucleotide sequence ID" value="NZ_FQVH01000010.1"/>
</dbReference>
<accession>A0A1M4YCK7</accession>
<dbReference type="Pfam" id="PF00155">
    <property type="entry name" value="Aminotran_1_2"/>
    <property type="match status" value="1"/>
</dbReference>
<dbReference type="InterPro" id="IPR015424">
    <property type="entry name" value="PyrdxlP-dep_Trfase"/>
</dbReference>
<evidence type="ECO:0000256" key="1">
    <source>
        <dbReference type="ARBA" id="ARBA00001933"/>
    </source>
</evidence>
<feature type="domain" description="Aminotransferase class I/classII large" evidence="7">
    <location>
        <begin position="31"/>
        <end position="389"/>
    </location>
</feature>
<dbReference type="SUPFAM" id="SSF53383">
    <property type="entry name" value="PLP-dependent transferases"/>
    <property type="match status" value="1"/>
</dbReference>
<comment type="similarity">
    <text evidence="2 6">Belongs to the class-I pyridoxal-phosphate-dependent aminotransferase family.</text>
</comment>
<dbReference type="InterPro" id="IPR004839">
    <property type="entry name" value="Aminotransferase_I/II_large"/>
</dbReference>
<keyword evidence="4 6" id="KW-0808">Transferase</keyword>
<dbReference type="GO" id="GO:0030170">
    <property type="term" value="F:pyridoxal phosphate binding"/>
    <property type="evidence" value="ECO:0007669"/>
    <property type="project" value="InterPro"/>
</dbReference>
<dbReference type="Gene3D" id="3.40.640.10">
    <property type="entry name" value="Type I PLP-dependent aspartate aminotransferase-like (Major domain)"/>
    <property type="match status" value="1"/>
</dbReference>
<dbReference type="PROSITE" id="PS00105">
    <property type="entry name" value="AA_TRANSFER_CLASS_1"/>
    <property type="match status" value="1"/>
</dbReference>
<dbReference type="EC" id="2.6.1.-" evidence="6"/>
<evidence type="ECO:0000313" key="9">
    <source>
        <dbReference type="Proteomes" id="UP000184088"/>
    </source>
</evidence>
<dbReference type="PANTHER" id="PTHR46383:SF1">
    <property type="entry name" value="ASPARTATE AMINOTRANSFERASE"/>
    <property type="match status" value="1"/>
</dbReference>
<keyword evidence="3 6" id="KW-0032">Aminotransferase</keyword>
<dbReference type="PANTHER" id="PTHR46383">
    <property type="entry name" value="ASPARTATE AMINOTRANSFERASE"/>
    <property type="match status" value="1"/>
</dbReference>
<evidence type="ECO:0000256" key="3">
    <source>
        <dbReference type="ARBA" id="ARBA00022576"/>
    </source>
</evidence>
<keyword evidence="9" id="KW-1185">Reference proteome</keyword>
<comment type="cofactor">
    <cofactor evidence="1 6">
        <name>pyridoxal 5'-phosphate</name>
        <dbReference type="ChEBI" id="CHEBI:597326"/>
    </cofactor>
</comment>
<dbReference type="CDD" id="cd00609">
    <property type="entry name" value="AAT_like"/>
    <property type="match status" value="1"/>
</dbReference>
<evidence type="ECO:0000256" key="6">
    <source>
        <dbReference type="RuleBase" id="RU000481"/>
    </source>
</evidence>
<dbReference type="GO" id="GO:0008483">
    <property type="term" value="F:transaminase activity"/>
    <property type="evidence" value="ECO:0007669"/>
    <property type="project" value="UniProtKB-KW"/>
</dbReference>
<dbReference type="InterPro" id="IPR050596">
    <property type="entry name" value="AspAT/PAT-like"/>
</dbReference>
<dbReference type="Proteomes" id="UP000184088">
    <property type="component" value="Unassembled WGS sequence"/>
</dbReference>
<dbReference type="InterPro" id="IPR015422">
    <property type="entry name" value="PyrdxlP-dep_Trfase_small"/>
</dbReference>
<dbReference type="InterPro" id="IPR004838">
    <property type="entry name" value="NHTrfase_class1_PyrdxlP-BS"/>
</dbReference>
<proteinExistence type="inferred from homology"/>
<gene>
    <name evidence="8" type="ORF">SAMN02746089_01196</name>
</gene>
<organism evidence="8 9">
    <name type="scientific">Caldanaerobius fijiensis DSM 17918</name>
    <dbReference type="NCBI Taxonomy" id="1121256"/>
    <lineage>
        <taxon>Bacteria</taxon>
        <taxon>Bacillati</taxon>
        <taxon>Bacillota</taxon>
        <taxon>Clostridia</taxon>
        <taxon>Thermoanaerobacterales</taxon>
        <taxon>Thermoanaerobacteraceae</taxon>
        <taxon>Caldanaerobius</taxon>
    </lineage>
</organism>